<feature type="compositionally biased region" description="Polar residues" evidence="7">
    <location>
        <begin position="1767"/>
        <end position="1780"/>
    </location>
</feature>
<evidence type="ECO:0000256" key="3">
    <source>
        <dbReference type="ARBA" id="ARBA00022553"/>
    </source>
</evidence>
<evidence type="ECO:0000256" key="2">
    <source>
        <dbReference type="ARBA" id="ARBA00022450"/>
    </source>
</evidence>
<organism evidence="11 12">
    <name type="scientific">Leucocoprinus leucothites</name>
    <dbReference type="NCBI Taxonomy" id="201217"/>
    <lineage>
        <taxon>Eukaryota</taxon>
        <taxon>Fungi</taxon>
        <taxon>Dikarya</taxon>
        <taxon>Basidiomycota</taxon>
        <taxon>Agaricomycotina</taxon>
        <taxon>Agaricomycetes</taxon>
        <taxon>Agaricomycetidae</taxon>
        <taxon>Agaricales</taxon>
        <taxon>Agaricineae</taxon>
        <taxon>Agaricaceae</taxon>
        <taxon>Leucocoprinus</taxon>
    </lineage>
</organism>
<feature type="compositionally biased region" description="Polar residues" evidence="7">
    <location>
        <begin position="1642"/>
        <end position="1659"/>
    </location>
</feature>
<dbReference type="Pfam" id="PF16073">
    <property type="entry name" value="SAT"/>
    <property type="match status" value="1"/>
</dbReference>
<evidence type="ECO:0000256" key="1">
    <source>
        <dbReference type="ARBA" id="ARBA00005179"/>
    </source>
</evidence>
<dbReference type="Pfam" id="PF00550">
    <property type="entry name" value="PP-binding"/>
    <property type="match status" value="2"/>
</dbReference>
<dbReference type="GO" id="GO:0004312">
    <property type="term" value="F:fatty acid synthase activity"/>
    <property type="evidence" value="ECO:0007669"/>
    <property type="project" value="TreeGrafter"/>
</dbReference>
<dbReference type="InterPro" id="IPR036736">
    <property type="entry name" value="ACP-like_sf"/>
</dbReference>
<dbReference type="InterPro" id="IPR049900">
    <property type="entry name" value="PKS_mFAS_DH"/>
</dbReference>
<dbReference type="PROSITE" id="PS00606">
    <property type="entry name" value="KS3_1"/>
    <property type="match status" value="1"/>
</dbReference>
<feature type="active site" description="Proton donor; for dehydratase activity" evidence="6">
    <location>
        <position position="1543"/>
    </location>
</feature>
<feature type="domain" description="PKS/mFAS DH" evidence="10">
    <location>
        <begin position="1321"/>
        <end position="1632"/>
    </location>
</feature>
<dbReference type="Pfam" id="PF02801">
    <property type="entry name" value="Ketoacyl-synt_C"/>
    <property type="match status" value="1"/>
</dbReference>
<dbReference type="PROSITE" id="PS00012">
    <property type="entry name" value="PHOSPHOPANTETHEINE"/>
    <property type="match status" value="1"/>
</dbReference>
<dbReference type="InterPro" id="IPR018201">
    <property type="entry name" value="Ketoacyl_synth_AS"/>
</dbReference>
<reference evidence="11 12" key="1">
    <citation type="journal article" date="2020" name="ISME J.">
        <title>Uncovering the hidden diversity of litter-decomposition mechanisms in mushroom-forming fungi.</title>
        <authorList>
            <person name="Floudas D."/>
            <person name="Bentzer J."/>
            <person name="Ahren D."/>
            <person name="Johansson T."/>
            <person name="Persson P."/>
            <person name="Tunlid A."/>
        </authorList>
    </citation>
    <scope>NUCLEOTIDE SEQUENCE [LARGE SCALE GENOMIC DNA]</scope>
    <source>
        <strain evidence="11 12">CBS 146.42</strain>
    </source>
</reference>
<dbReference type="InterPro" id="IPR049551">
    <property type="entry name" value="PKS_DH_C"/>
</dbReference>
<dbReference type="Gene3D" id="1.10.1200.10">
    <property type="entry name" value="ACP-like"/>
    <property type="match status" value="2"/>
</dbReference>
<dbReference type="Pfam" id="PF22621">
    <property type="entry name" value="CurL-like_PKS_C"/>
    <property type="match status" value="1"/>
</dbReference>
<dbReference type="SUPFAM" id="SSF47336">
    <property type="entry name" value="ACP-like"/>
    <property type="match status" value="2"/>
</dbReference>
<dbReference type="CDD" id="cd00833">
    <property type="entry name" value="PKS"/>
    <property type="match status" value="1"/>
</dbReference>
<dbReference type="InterPro" id="IPR014030">
    <property type="entry name" value="Ketoacyl_synth_N"/>
</dbReference>
<evidence type="ECO:0000256" key="5">
    <source>
        <dbReference type="ARBA" id="ARBA00023026"/>
    </source>
</evidence>
<accession>A0A8H5CUX8</accession>
<dbReference type="SMART" id="SM00827">
    <property type="entry name" value="PKS_AT"/>
    <property type="match status" value="1"/>
</dbReference>
<dbReference type="InterPro" id="IPR050091">
    <property type="entry name" value="PKS_NRPS_Biosynth_Enz"/>
</dbReference>
<dbReference type="InterPro" id="IPR006162">
    <property type="entry name" value="Ppantetheine_attach_site"/>
</dbReference>
<dbReference type="InterPro" id="IPR020841">
    <property type="entry name" value="PKS_Beta-ketoAc_synthase_dom"/>
</dbReference>
<dbReference type="Gene3D" id="3.40.47.10">
    <property type="match status" value="1"/>
</dbReference>
<evidence type="ECO:0000313" key="11">
    <source>
        <dbReference type="EMBL" id="KAF5348516.1"/>
    </source>
</evidence>
<dbReference type="NCBIfam" id="TIGR04532">
    <property type="entry name" value="PT_fungal_PKS"/>
    <property type="match status" value="1"/>
</dbReference>
<dbReference type="Pfam" id="PF14765">
    <property type="entry name" value="PS-DH"/>
    <property type="match status" value="1"/>
</dbReference>
<dbReference type="SMART" id="SM00823">
    <property type="entry name" value="PKS_PP"/>
    <property type="match status" value="2"/>
</dbReference>
<dbReference type="InterPro" id="IPR016036">
    <property type="entry name" value="Malonyl_transacylase_ACP-bd"/>
</dbReference>
<dbReference type="InterPro" id="IPR014031">
    <property type="entry name" value="Ketoacyl_synth_C"/>
</dbReference>
<dbReference type="SMART" id="SM00824">
    <property type="entry name" value="PKS_TE"/>
    <property type="match status" value="1"/>
</dbReference>
<dbReference type="InterPro" id="IPR014043">
    <property type="entry name" value="Acyl_transferase_dom"/>
</dbReference>
<dbReference type="SUPFAM" id="SSF53474">
    <property type="entry name" value="alpha/beta-Hydrolases"/>
    <property type="match status" value="1"/>
</dbReference>
<dbReference type="Gene3D" id="3.10.129.110">
    <property type="entry name" value="Polyketide synthase dehydratase"/>
    <property type="match status" value="1"/>
</dbReference>
<dbReference type="GO" id="GO:0031177">
    <property type="term" value="F:phosphopantetheine binding"/>
    <property type="evidence" value="ECO:0007669"/>
    <property type="project" value="InterPro"/>
</dbReference>
<name>A0A8H5CUX8_9AGAR</name>
<sequence>MGCSQFRLTEVSTMAPATLADLHIPVFAGQGTSASNTPHAREQALNDASTPSGSTFLSACHESFITELSTLSLNDLEEADIDLADFSKPSTLFILPSARYRYNPVISGPTLFLLQALRYLAFINHVIETTGSFTPFSDVLQRNAEHGTGILGLSSGILPAIVVGTSLNTTTFISRAVEAYRLAVWIGIRTQAYRRKALSAVSPDHDPTLPWSLVFMGLMKEAVDEAVESFNKSVEDSALFVTAITDATCITVSGRPDYLASFSASLSATAVVHKTSLDTLYHTPILTETVRDRVLSDITTRNIKFPAFSDIRVPIRSTFTGDAITRNFTGAETLAELAVNMIISQPINWISVVEKTVETVPLETPVRLLNCGPGTGLTKGIERVFSRRNVSTLDLSKIDFTRDKDMSQRESIAIVGMAVNMPGAPNNEKLWEVLETGINTISEIPVHRFKVDDYNSGKNPKRSMKAHTGNFIENADGFDNKFFKISPREAKSMDPQQRILLHAAYEALEDAGYVPYSTETWSPETFGCYVGVATHDYLQNLRNEIDVYYSTGTLKAFLSGRISYAMQLSGPSVVIDTACSSSAVAFYQGARALINRDCNAALVGGVNIVSSPDMFLGLDRGHFLSPTGQCKAFDVSADGYSRSEGVGMFVLKRLSDAVAENDNILGVIRGIEVNQSGLAHSITHPHAPTQANLFHRVLENAGVDPHRINVVEAHGTGTQAGDPNELESIRSAFAQNRPSNNPLHITSVKSNIGHLEAASGAAGLAKLLLMLRHKTIPRVISLKNLNPRIVDLSSDNTIIDTVQTAWVPSEEGKSRMALLNNFGAAGSNTAMVLEEYVAPPVENVQAGLPVVFGISAKDLNALEALRKRVIDWVQDPKHADESLLDIAYTSTARRHLYEHRLAVSVSNKEELVEKLGKAPASQVKDAAFSTAFVFSGQGSQYLGMGRSLYQTTPVFRKAIDDCHSILVAAGFPGVLPIITPEGESSGLTKLEEFEANQAAIFSLEYALAKLWLSWGVKPSVVVGHSLGEYAALVVANVLTLKGALMIIANRVRFMVQKCAVDSTSMLAVNLPSKDIQSILDSSSDFSGITIACYNSSVDNVLAGPIPQLKAFKAHLDEHVHCKNVLLSVPFGYHSSAMNPLLDDLRELAKRITINPPTVPIISNVFGTLVVPGDTSVFDASYFARHCSEPVQFARGIQDLVANGIVPAIDAWIEIGPHTTTLPMLKGIPEVSKSTLLLGSLRKQQEPWSTLTAALSQLYTTNAPIRWRDVFAHTPASCISFATYPFNMTKFWVSFEEDSPAPVSQTVALPDPSSSDLPVTSFKMLRAWSQYPTKENGHVAIFETPISQLAGSIRGHSVGGMPLCPASVYLEQVFAGLELAHDKLSIPSSDKHVVLRGIEFAKPLVYDEQVLRTVITNITVGADGSGKFFVASRVEGSVEESVHVHGEYKWEAISKTSKKFHRTLPVINRHIAAVLKPKNGKTPQLFSTRTAYEVIFPRVVDYAKEYHTMQSITVDPAGMEGFAPVKLPASYDRSKFVVHPVFTDTLLHVAGFVANMHGGVNDAYICSEVGTVKVIPEQVDNTASYAVYCNNAWLPDQGVMLAEAYAVKRTEPPVLVAHLKGMHFRKVRLNSLKKGLAHAAGKSTPQIRSTPSHSQPTQVRSPPAVEKSSAPATPSPTGAIGKTEAVDVQAIVVRIVAETCDVSTSSMDAKTDLGDLGVDSLMSIEIFGKLESAFPSITLDAHKLSHCRSIAEIVGEVSSKAPLPPSPRTSSEPQSEVSSPRTLVADDILPEPTPLAVDSDVDIRGILAAILDVSPKDITLDTDLESLGLDSLTSIEALAALKNEFGFDLPGSFFNDYRTARNIQSYLSTQLSTSKSKSSPFKQQSAHDSITYNIAPPKAVPEETSEFSVKISPASATRLTKALKLDTVPLPLQKSTSHSLPLFLIHDGSGLINYYNGITSLGRQVWGFNNPHFASSEPWSGVHAMASAYATYISKITTGPVILGGWSFGGVAAYETSLQLAKMGIKTQGILLIDSPSPINHVPLSDALIDSVVNLDARSANSDLGRLVKAQFAMNARMLGKYDPRATGGTCPPLVLLRSSEGFNPPGVPNVPIWLANRSDPSIATAGWESLASGPMKVLDIPGHHFTPFYPSNIKGVAERMIEACKLLEQA</sequence>
<evidence type="ECO:0000256" key="4">
    <source>
        <dbReference type="ARBA" id="ARBA00022679"/>
    </source>
</evidence>
<dbReference type="InterPro" id="IPR016039">
    <property type="entry name" value="Thiolase-like"/>
</dbReference>
<evidence type="ECO:0000313" key="12">
    <source>
        <dbReference type="Proteomes" id="UP000559027"/>
    </source>
</evidence>
<dbReference type="PANTHER" id="PTHR43775">
    <property type="entry name" value="FATTY ACID SYNTHASE"/>
    <property type="match status" value="1"/>
</dbReference>
<dbReference type="GO" id="GO:0006633">
    <property type="term" value="P:fatty acid biosynthetic process"/>
    <property type="evidence" value="ECO:0007669"/>
    <property type="project" value="InterPro"/>
</dbReference>
<dbReference type="Gene3D" id="3.30.70.250">
    <property type="entry name" value="Malonyl-CoA ACP transacylase, ACP-binding"/>
    <property type="match status" value="1"/>
</dbReference>
<dbReference type="Proteomes" id="UP000559027">
    <property type="component" value="Unassembled WGS sequence"/>
</dbReference>
<dbReference type="InterPro" id="IPR009081">
    <property type="entry name" value="PP-bd_ACP"/>
</dbReference>
<dbReference type="Gene3D" id="3.30.70.3290">
    <property type="match status" value="1"/>
</dbReference>
<dbReference type="Gene3D" id="3.40.366.10">
    <property type="entry name" value="Malonyl-Coenzyme A Acyl Carrier Protein, domain 2"/>
    <property type="match status" value="3"/>
</dbReference>
<gene>
    <name evidence="11" type="ORF">D9756_009561</name>
</gene>
<keyword evidence="12" id="KW-1185">Reference proteome</keyword>
<feature type="region of interest" description="N-terminal hotdog fold" evidence="6">
    <location>
        <begin position="1321"/>
        <end position="1454"/>
    </location>
</feature>
<feature type="domain" description="Carrier" evidence="8">
    <location>
        <begin position="1796"/>
        <end position="1870"/>
    </location>
</feature>
<comment type="caution">
    <text evidence="11">The sequence shown here is derived from an EMBL/GenBank/DDBJ whole genome shotgun (WGS) entry which is preliminary data.</text>
</comment>
<feature type="domain" description="Carrier" evidence="8">
    <location>
        <begin position="1685"/>
        <end position="1760"/>
    </location>
</feature>
<feature type="domain" description="Ketosynthase family 3 (KS3)" evidence="9">
    <location>
        <begin position="409"/>
        <end position="835"/>
    </location>
</feature>
<evidence type="ECO:0000259" key="10">
    <source>
        <dbReference type="PROSITE" id="PS52019"/>
    </source>
</evidence>
<dbReference type="InterPro" id="IPR029058">
    <property type="entry name" value="AB_hydrolase_fold"/>
</dbReference>
<dbReference type="InterPro" id="IPR030918">
    <property type="entry name" value="PT_fungal_PKS"/>
</dbReference>
<dbReference type="InterPro" id="IPR032088">
    <property type="entry name" value="SAT"/>
</dbReference>
<dbReference type="GO" id="GO:0004315">
    <property type="term" value="F:3-oxoacyl-[acyl-carrier-protein] synthase activity"/>
    <property type="evidence" value="ECO:0007669"/>
    <property type="project" value="InterPro"/>
</dbReference>
<evidence type="ECO:0000259" key="8">
    <source>
        <dbReference type="PROSITE" id="PS50075"/>
    </source>
</evidence>
<feature type="active site" description="Proton acceptor; for dehydratase activity" evidence="6">
    <location>
        <position position="1355"/>
    </location>
</feature>
<evidence type="ECO:0000256" key="6">
    <source>
        <dbReference type="PROSITE-ProRule" id="PRU01363"/>
    </source>
</evidence>
<dbReference type="PROSITE" id="PS50075">
    <property type="entry name" value="CARRIER"/>
    <property type="match status" value="2"/>
</dbReference>
<dbReference type="InterPro" id="IPR020806">
    <property type="entry name" value="PKS_PP-bd"/>
</dbReference>
<feature type="region of interest" description="C-terminal hotdog fold" evidence="6">
    <location>
        <begin position="1479"/>
        <end position="1632"/>
    </location>
</feature>
<dbReference type="SUPFAM" id="SSF52151">
    <property type="entry name" value="FabD/lysophospholipase-like"/>
    <property type="match status" value="2"/>
</dbReference>
<dbReference type="InterPro" id="IPR016035">
    <property type="entry name" value="Acyl_Trfase/lysoPLipase"/>
</dbReference>
<dbReference type="Pfam" id="PF00975">
    <property type="entry name" value="Thioesterase"/>
    <property type="match status" value="1"/>
</dbReference>
<dbReference type="GO" id="GO:0044550">
    <property type="term" value="P:secondary metabolite biosynthetic process"/>
    <property type="evidence" value="ECO:0007669"/>
    <property type="project" value="TreeGrafter"/>
</dbReference>
<dbReference type="Pfam" id="PF00109">
    <property type="entry name" value="ketoacyl-synt"/>
    <property type="match status" value="1"/>
</dbReference>
<dbReference type="SUPFAM" id="SSF55048">
    <property type="entry name" value="Probable ACP-binding domain of malonyl-CoA ACP transacylase"/>
    <property type="match status" value="1"/>
</dbReference>
<dbReference type="PROSITE" id="PS52004">
    <property type="entry name" value="KS3_2"/>
    <property type="match status" value="1"/>
</dbReference>
<keyword evidence="2" id="KW-0596">Phosphopantetheine</keyword>
<dbReference type="InterPro" id="IPR001031">
    <property type="entry name" value="Thioesterase"/>
</dbReference>
<dbReference type="SUPFAM" id="SSF53901">
    <property type="entry name" value="Thiolase-like"/>
    <property type="match status" value="1"/>
</dbReference>
<feature type="region of interest" description="Disordered" evidence="7">
    <location>
        <begin position="1639"/>
        <end position="1680"/>
    </location>
</feature>
<dbReference type="PANTHER" id="PTHR43775:SF37">
    <property type="entry name" value="SI:DKEY-61P9.11"/>
    <property type="match status" value="1"/>
</dbReference>
<feature type="region of interest" description="Disordered" evidence="7">
    <location>
        <begin position="1757"/>
        <end position="1784"/>
    </location>
</feature>
<dbReference type="PROSITE" id="PS52019">
    <property type="entry name" value="PKS_MFAS_DH"/>
    <property type="match status" value="1"/>
</dbReference>
<keyword evidence="3" id="KW-0597">Phosphoprotein</keyword>
<evidence type="ECO:0008006" key="13">
    <source>
        <dbReference type="Google" id="ProtNLM"/>
    </source>
</evidence>
<proteinExistence type="predicted"/>
<evidence type="ECO:0000259" key="9">
    <source>
        <dbReference type="PROSITE" id="PS52004"/>
    </source>
</evidence>
<keyword evidence="5" id="KW-0843">Virulence</keyword>
<keyword evidence="4" id="KW-0808">Transferase</keyword>
<dbReference type="OrthoDB" id="329835at2759"/>
<dbReference type="Pfam" id="PF00698">
    <property type="entry name" value="Acyl_transf_1"/>
    <property type="match status" value="1"/>
</dbReference>
<dbReference type="Gene3D" id="3.40.50.1820">
    <property type="entry name" value="alpha/beta hydrolase"/>
    <property type="match status" value="1"/>
</dbReference>
<dbReference type="InterPro" id="IPR042104">
    <property type="entry name" value="PKS_dehydratase_sf"/>
</dbReference>
<comment type="pathway">
    <text evidence="1">Secondary metabolite biosynthesis.</text>
</comment>
<dbReference type="InterPro" id="IPR020802">
    <property type="entry name" value="TesA-like"/>
</dbReference>
<dbReference type="SMART" id="SM00825">
    <property type="entry name" value="PKS_KS"/>
    <property type="match status" value="1"/>
</dbReference>
<protein>
    <recommendedName>
        <fullName evidence="13">Polyketide synthase</fullName>
    </recommendedName>
</protein>
<evidence type="ECO:0000256" key="7">
    <source>
        <dbReference type="SAM" id="MobiDB-lite"/>
    </source>
</evidence>
<dbReference type="EMBL" id="JAACJO010000019">
    <property type="protein sequence ID" value="KAF5348516.1"/>
    <property type="molecule type" value="Genomic_DNA"/>
</dbReference>
<dbReference type="InterPro" id="IPR001227">
    <property type="entry name" value="Ac_transferase_dom_sf"/>
</dbReference>